<dbReference type="OrthoDB" id="10064411at2759"/>
<keyword evidence="3" id="KW-1185">Reference proteome</keyword>
<dbReference type="Proteomes" id="UP000504635">
    <property type="component" value="Unplaced"/>
</dbReference>
<evidence type="ECO:0000256" key="1">
    <source>
        <dbReference type="SAM" id="MobiDB-lite"/>
    </source>
</evidence>
<dbReference type="AlphaFoldDB" id="A0A6J2Y6D3"/>
<dbReference type="InterPro" id="IPR019180">
    <property type="entry name" value="Oxidoreductase-like_N"/>
</dbReference>
<dbReference type="GeneID" id="115884259"/>
<dbReference type="RefSeq" id="XP_030758624.1">
    <property type="nucleotide sequence ID" value="XM_030902764.1"/>
</dbReference>
<evidence type="ECO:0000259" key="2">
    <source>
        <dbReference type="Pfam" id="PF09791"/>
    </source>
</evidence>
<feature type="region of interest" description="Disordered" evidence="1">
    <location>
        <begin position="36"/>
        <end position="60"/>
    </location>
</feature>
<dbReference type="InterPro" id="IPR039251">
    <property type="entry name" value="OXLD1"/>
</dbReference>
<dbReference type="PANTHER" id="PTHR21193">
    <property type="entry name" value="OXIDOREDUCTASE-LIKE DOMAIN-CONTAINING PROTEIN 1"/>
    <property type="match status" value="1"/>
</dbReference>
<dbReference type="PANTHER" id="PTHR21193:SF3">
    <property type="entry name" value="OXIDOREDUCTASE-LIKE DOMAIN-CONTAINING PROTEIN 1"/>
    <property type="match status" value="1"/>
</dbReference>
<evidence type="ECO:0000313" key="3">
    <source>
        <dbReference type="Proteomes" id="UP000504635"/>
    </source>
</evidence>
<sequence>MILSRYLKQQIVSCPKTGKISCLILKNASIIRYSANDTSNDKKKQENSNEKPKEPPEEPTTCCMSGCANCVWLDYAEELCKYYRDGGEKAIKEINERISDPSIKAYLLHEIRMRNKK</sequence>
<dbReference type="Pfam" id="PF09791">
    <property type="entry name" value="Oxidored-like"/>
    <property type="match status" value="1"/>
</dbReference>
<name>A0A6J2Y6D3_SITOR</name>
<dbReference type="KEGG" id="soy:115884259"/>
<reference evidence="4" key="1">
    <citation type="submission" date="2025-08" db="UniProtKB">
        <authorList>
            <consortium name="RefSeq"/>
        </authorList>
    </citation>
    <scope>IDENTIFICATION</scope>
    <source>
        <tissue evidence="4">Gonads</tissue>
    </source>
</reference>
<protein>
    <submittedName>
        <fullName evidence="4">Oxidoreductase-like domain-containing protein 1 isoform X1</fullName>
    </submittedName>
</protein>
<dbReference type="InParanoid" id="A0A6J2Y6D3"/>
<dbReference type="GO" id="GO:0005739">
    <property type="term" value="C:mitochondrion"/>
    <property type="evidence" value="ECO:0007669"/>
    <property type="project" value="TreeGrafter"/>
</dbReference>
<gene>
    <name evidence="4" type="primary">LOC115884259</name>
</gene>
<organism evidence="3 4">
    <name type="scientific">Sitophilus oryzae</name>
    <name type="common">Rice weevil</name>
    <name type="synonym">Curculio oryzae</name>
    <dbReference type="NCBI Taxonomy" id="7048"/>
    <lineage>
        <taxon>Eukaryota</taxon>
        <taxon>Metazoa</taxon>
        <taxon>Ecdysozoa</taxon>
        <taxon>Arthropoda</taxon>
        <taxon>Hexapoda</taxon>
        <taxon>Insecta</taxon>
        <taxon>Pterygota</taxon>
        <taxon>Neoptera</taxon>
        <taxon>Endopterygota</taxon>
        <taxon>Coleoptera</taxon>
        <taxon>Polyphaga</taxon>
        <taxon>Cucujiformia</taxon>
        <taxon>Curculionidae</taxon>
        <taxon>Dryophthorinae</taxon>
        <taxon>Sitophilus</taxon>
    </lineage>
</organism>
<evidence type="ECO:0000313" key="4">
    <source>
        <dbReference type="RefSeq" id="XP_030758624.1"/>
    </source>
</evidence>
<proteinExistence type="predicted"/>
<accession>A0A6J2Y6D3</accession>
<feature type="compositionally biased region" description="Basic and acidic residues" evidence="1">
    <location>
        <begin position="39"/>
        <end position="56"/>
    </location>
</feature>
<feature type="domain" description="Oxidoreductase-like" evidence="2">
    <location>
        <begin position="54"/>
        <end position="83"/>
    </location>
</feature>